<comment type="similarity">
    <text evidence="1 4">Belongs to the glycosyl hydrolase 32 family.</text>
</comment>
<evidence type="ECO:0000259" key="6">
    <source>
        <dbReference type="Pfam" id="PF00251"/>
    </source>
</evidence>
<comment type="pathway">
    <text evidence="5">Glycan biosynthesis; sucrose metabolism.</text>
</comment>
<dbReference type="EC" id="3.2.1.26" evidence="4"/>
<dbReference type="Gene3D" id="2.60.120.560">
    <property type="entry name" value="Exo-inulinase, domain 1"/>
    <property type="match status" value="1"/>
</dbReference>
<keyword evidence="5" id="KW-0963">Cytoplasm</keyword>
<reference evidence="8 9" key="1">
    <citation type="submission" date="2023-10" db="EMBL/GenBank/DDBJ databases">
        <title>Marine bacteria isolated from horseshoe crab.</title>
        <authorList>
            <person name="Cheng T.H."/>
        </authorList>
    </citation>
    <scope>NUCLEOTIDE SEQUENCE [LARGE SCALE GENOMIC DNA]</scope>
    <source>
        <strain evidence="8 9">HSC6</strain>
    </source>
</reference>
<protein>
    <recommendedName>
        <fullName evidence="4">Sucrose-6-phosphate hydrolase</fullName>
        <ecNumber evidence="4">3.2.1.26</ecNumber>
    </recommendedName>
    <alternativeName>
        <fullName evidence="5">Invertase</fullName>
    </alternativeName>
</protein>
<dbReference type="CDD" id="cd18623">
    <property type="entry name" value="GH32_ScrB-like"/>
    <property type="match status" value="1"/>
</dbReference>
<dbReference type="InterPro" id="IPR023296">
    <property type="entry name" value="Glyco_hydro_beta-prop_sf"/>
</dbReference>
<dbReference type="InterPro" id="IPR013320">
    <property type="entry name" value="ConA-like_dom_sf"/>
</dbReference>
<feature type="domain" description="Glycosyl hydrolase family 32 N-terminal" evidence="6">
    <location>
        <begin position="41"/>
        <end position="346"/>
    </location>
</feature>
<dbReference type="RefSeq" id="WP_317521012.1">
    <property type="nucleotide sequence ID" value="NZ_JAWJZI010000002.1"/>
</dbReference>
<dbReference type="EMBL" id="JAWJZI010000002">
    <property type="protein sequence ID" value="MDV5168318.1"/>
    <property type="molecule type" value="Genomic_DNA"/>
</dbReference>
<dbReference type="PROSITE" id="PS00609">
    <property type="entry name" value="GLYCOSYL_HYDROL_F32"/>
    <property type="match status" value="1"/>
</dbReference>
<evidence type="ECO:0000256" key="4">
    <source>
        <dbReference type="RuleBase" id="RU362110"/>
    </source>
</evidence>
<accession>A0ABU3ZDZ3</accession>
<dbReference type="Proteomes" id="UP001186452">
    <property type="component" value="Unassembled WGS sequence"/>
</dbReference>
<comment type="catalytic activity">
    <reaction evidence="4">
        <text>Hydrolysis of terminal non-reducing beta-D-fructofuranoside residues in beta-D-fructofuranosides.</text>
        <dbReference type="EC" id="3.2.1.26"/>
    </reaction>
</comment>
<evidence type="ECO:0000313" key="9">
    <source>
        <dbReference type="Proteomes" id="UP001186452"/>
    </source>
</evidence>
<dbReference type="InterPro" id="IPR051214">
    <property type="entry name" value="GH32_Enzymes"/>
</dbReference>
<dbReference type="Pfam" id="PF00251">
    <property type="entry name" value="Glyco_hydro_32N"/>
    <property type="match status" value="1"/>
</dbReference>
<keyword evidence="2 4" id="KW-0378">Hydrolase</keyword>
<dbReference type="InterPro" id="IPR018053">
    <property type="entry name" value="Glyco_hydro_32_AS"/>
</dbReference>
<dbReference type="SUPFAM" id="SSF75005">
    <property type="entry name" value="Arabinanase/levansucrase/invertase"/>
    <property type="match status" value="1"/>
</dbReference>
<evidence type="ECO:0000256" key="3">
    <source>
        <dbReference type="ARBA" id="ARBA00023295"/>
    </source>
</evidence>
<keyword evidence="3 4" id="KW-0326">Glycosidase</keyword>
<organism evidence="8 9">
    <name type="scientific">Photobacterium rosenbergii</name>
    <dbReference type="NCBI Taxonomy" id="294936"/>
    <lineage>
        <taxon>Bacteria</taxon>
        <taxon>Pseudomonadati</taxon>
        <taxon>Pseudomonadota</taxon>
        <taxon>Gammaproteobacteria</taxon>
        <taxon>Vibrionales</taxon>
        <taxon>Vibrionaceae</taxon>
        <taxon>Photobacterium</taxon>
    </lineage>
</organism>
<dbReference type="Pfam" id="PF08244">
    <property type="entry name" value="Glyco_hydro_32C"/>
    <property type="match status" value="1"/>
</dbReference>
<dbReference type="NCBIfam" id="TIGR01322">
    <property type="entry name" value="scrB_fam"/>
    <property type="match status" value="1"/>
</dbReference>
<evidence type="ECO:0000313" key="8">
    <source>
        <dbReference type="EMBL" id="MDV5168318.1"/>
    </source>
</evidence>
<sequence>MKTATATATATADQRYINDVLAIAMNMSSQSNNDPFRPAWHFAPQFGLLNDPNGLAHFNGEFHLFYQWNPKACQHGAKAWGHATSKDLINWSHQPLALAPTEHYETHGCYSGSGLVVDGKLELFYTGNVKFEQGGRTAYQCRATLEAGKQVKKQGIVLSLPEGYSGHVRDPKVWQYQDAFYMVLGAEDLNYRGKVLAYRSNDLNNWEMIGEIFGDGVGNQQSDDFMLECPDLFPLADKHVLITCPKNWIDMGGKKVETFDVTYHIGDFDHQTATFEHSNGVLMDNGFDFYAPQTFEDESGRRILFGWMGKPDEFEPYQPTIELGWIHQMTCARELTIRNNTLIQTPVKELESLRQDQQDFTGLKQQFTGLSAELVLENLEGADIKLEIANDCYIESNQTGLVTRRKNLKTAEWESIAWQGTVSSLRLLRDHSSVEAFINGGIAVSTSRFFGLGQGEEKNVGFALTSQKEITATHWQLSA</sequence>
<dbReference type="InterPro" id="IPR001362">
    <property type="entry name" value="Glyco_hydro_32"/>
</dbReference>
<keyword evidence="9" id="KW-1185">Reference proteome</keyword>
<comment type="caution">
    <text evidence="8">The sequence shown here is derived from an EMBL/GenBank/DDBJ whole genome shotgun (WGS) entry which is preliminary data.</text>
</comment>
<dbReference type="InterPro" id="IPR006232">
    <property type="entry name" value="Suc6P_hydrolase"/>
</dbReference>
<dbReference type="PANTHER" id="PTHR43101:SF1">
    <property type="entry name" value="BETA-FRUCTOSIDASE"/>
    <property type="match status" value="1"/>
</dbReference>
<dbReference type="Gene3D" id="2.115.10.20">
    <property type="entry name" value="Glycosyl hydrolase domain, family 43"/>
    <property type="match status" value="1"/>
</dbReference>
<evidence type="ECO:0000259" key="7">
    <source>
        <dbReference type="Pfam" id="PF08244"/>
    </source>
</evidence>
<dbReference type="SMART" id="SM00640">
    <property type="entry name" value="Glyco_32"/>
    <property type="match status" value="1"/>
</dbReference>
<dbReference type="InterPro" id="IPR013189">
    <property type="entry name" value="Glyco_hydro_32_C"/>
</dbReference>
<dbReference type="PANTHER" id="PTHR43101">
    <property type="entry name" value="BETA-FRUCTOSIDASE"/>
    <property type="match status" value="1"/>
</dbReference>
<keyword evidence="5" id="KW-0119">Carbohydrate metabolism</keyword>
<dbReference type="InterPro" id="IPR013148">
    <property type="entry name" value="Glyco_hydro_32_N"/>
</dbReference>
<proteinExistence type="inferred from homology"/>
<dbReference type="SUPFAM" id="SSF49899">
    <property type="entry name" value="Concanavalin A-like lectins/glucanases"/>
    <property type="match status" value="1"/>
</dbReference>
<comment type="function">
    <text evidence="5">Enables the bacterium to metabolize sucrose as a sole carbon source.</text>
</comment>
<feature type="domain" description="Glycosyl hydrolase family 32 C-terminal" evidence="7">
    <location>
        <begin position="411"/>
        <end position="467"/>
    </location>
</feature>
<evidence type="ECO:0000256" key="2">
    <source>
        <dbReference type="ARBA" id="ARBA00022801"/>
    </source>
</evidence>
<name>A0ABU3ZDZ3_9GAMM</name>
<gene>
    <name evidence="8" type="ORF">R2X38_04795</name>
</gene>
<evidence type="ECO:0000256" key="5">
    <source>
        <dbReference type="RuleBase" id="RU365015"/>
    </source>
</evidence>
<evidence type="ECO:0000256" key="1">
    <source>
        <dbReference type="ARBA" id="ARBA00009902"/>
    </source>
</evidence>
<comment type="subcellular location">
    <subcellularLocation>
        <location evidence="5">Cytoplasm</location>
    </subcellularLocation>
</comment>
<dbReference type="GO" id="GO:0004564">
    <property type="term" value="F:beta-fructofuranosidase activity"/>
    <property type="evidence" value="ECO:0007669"/>
    <property type="project" value="UniProtKB-EC"/>
</dbReference>